<protein>
    <submittedName>
        <fullName evidence="1">Uncharacterized protein</fullName>
    </submittedName>
</protein>
<organism evidence="1">
    <name type="scientific">Petromyces alliaceus</name>
    <name type="common">Aspergillus alliaceus</name>
    <dbReference type="NCBI Taxonomy" id="209559"/>
    <lineage>
        <taxon>Eukaryota</taxon>
        <taxon>Fungi</taxon>
        <taxon>Dikarya</taxon>
        <taxon>Ascomycota</taxon>
        <taxon>Pezizomycotina</taxon>
        <taxon>Eurotiomycetes</taxon>
        <taxon>Eurotiomycetidae</taxon>
        <taxon>Eurotiales</taxon>
        <taxon>Aspergillaceae</taxon>
        <taxon>Aspergillus</taxon>
        <taxon>Aspergillus subgen. Circumdati</taxon>
    </lineage>
</organism>
<proteinExistence type="predicted"/>
<dbReference type="EMBL" id="ML735219">
    <property type="protein sequence ID" value="KAE8395330.1"/>
    <property type="molecule type" value="Genomic_DNA"/>
</dbReference>
<dbReference type="AlphaFoldDB" id="A0A5N7CM45"/>
<dbReference type="Proteomes" id="UP000326877">
    <property type="component" value="Unassembled WGS sequence"/>
</dbReference>
<accession>A0A5N7CM45</accession>
<reference evidence="1" key="1">
    <citation type="submission" date="2019-04" db="EMBL/GenBank/DDBJ databases">
        <title>Friends and foes A comparative genomics studyof 23 Aspergillus species from section Flavi.</title>
        <authorList>
            <consortium name="DOE Joint Genome Institute"/>
            <person name="Kjaerbolling I."/>
            <person name="Vesth T."/>
            <person name="Frisvad J.C."/>
            <person name="Nybo J.L."/>
            <person name="Theobald S."/>
            <person name="Kildgaard S."/>
            <person name="Isbrandt T."/>
            <person name="Kuo A."/>
            <person name="Sato A."/>
            <person name="Lyhne E.K."/>
            <person name="Kogle M.E."/>
            <person name="Wiebenga A."/>
            <person name="Kun R.S."/>
            <person name="Lubbers R.J."/>
            <person name="Makela M.R."/>
            <person name="Barry K."/>
            <person name="Chovatia M."/>
            <person name="Clum A."/>
            <person name="Daum C."/>
            <person name="Haridas S."/>
            <person name="He G."/>
            <person name="LaButti K."/>
            <person name="Lipzen A."/>
            <person name="Mondo S."/>
            <person name="Riley R."/>
            <person name="Salamov A."/>
            <person name="Simmons B.A."/>
            <person name="Magnuson J.K."/>
            <person name="Henrissat B."/>
            <person name="Mortensen U.H."/>
            <person name="Larsen T.O."/>
            <person name="Devries R.P."/>
            <person name="Grigoriev I.V."/>
            <person name="Machida M."/>
            <person name="Baker S.E."/>
            <person name="Andersen M.R."/>
        </authorList>
    </citation>
    <scope>NUCLEOTIDE SEQUENCE [LARGE SCALE GENOMIC DNA]</scope>
    <source>
        <strain evidence="1">IBT 14317</strain>
    </source>
</reference>
<sequence length="112" mass="12998">MSCNCVFVSIAWLSDSSISSFLRSDTTRFSIHLALTIKSNDPSITCFSMYYLPFSIRLGYSRSICSFEFRYHTKYPSYNVISESKSTIASDTSISRLREKRHLEIQVTRKRK</sequence>
<name>A0A5N7CM45_PETAA</name>
<evidence type="ECO:0000313" key="1">
    <source>
        <dbReference type="EMBL" id="KAE8395330.1"/>
    </source>
</evidence>
<gene>
    <name evidence="1" type="ORF">BDV23DRAFT_104914</name>
</gene>